<dbReference type="InterPro" id="IPR001971">
    <property type="entry name" value="Ribosomal_uS11"/>
</dbReference>
<dbReference type="Gene3D" id="3.30.420.80">
    <property type="entry name" value="Ribosomal protein S11"/>
    <property type="match status" value="1"/>
</dbReference>
<dbReference type="AlphaFoldDB" id="A0A2M6WJM6"/>
<dbReference type="NCBIfam" id="NF003698">
    <property type="entry name" value="PRK05309.1"/>
    <property type="match status" value="1"/>
</dbReference>
<comment type="caution">
    <text evidence="5">The sequence shown here is derived from an EMBL/GenBank/DDBJ whole genome shotgun (WGS) entry which is preliminary data.</text>
</comment>
<dbReference type="GO" id="GO:0005840">
    <property type="term" value="C:ribosome"/>
    <property type="evidence" value="ECO:0007669"/>
    <property type="project" value="UniProtKB-KW"/>
</dbReference>
<evidence type="ECO:0000256" key="4">
    <source>
        <dbReference type="HAMAP-Rule" id="MF_01310"/>
    </source>
</evidence>
<keyword evidence="4" id="KW-0694">RNA-binding</keyword>
<name>A0A2M6WJM6_9BACT</name>
<protein>
    <recommendedName>
        <fullName evidence="4">Small ribosomal subunit protein uS11</fullName>
    </recommendedName>
</protein>
<comment type="function">
    <text evidence="4">Located on the platform of the 30S subunit, it bridges several disparate RNA helices of the 16S rRNA. Forms part of the Shine-Dalgarno cleft in the 70S ribosome.</text>
</comment>
<comment type="similarity">
    <text evidence="1 4">Belongs to the universal ribosomal protein uS11 family.</text>
</comment>
<dbReference type="GO" id="GO:0006412">
    <property type="term" value="P:translation"/>
    <property type="evidence" value="ECO:0007669"/>
    <property type="project" value="UniProtKB-UniRule"/>
</dbReference>
<sequence length="150" mass="15948">MGKKKVSIQSSEEVLKESEKIQSAADKSAAKSAVKKAVSGNIYVKASYNNTIITVTNPKGDVMAWASSGGMGFKGPKKATPFAASKIVETLVEKLNKSGLKDVIVYVNGIGGGRDSAIRSFMNHGYNILAINDVTPVAHNGPTRKKPRRV</sequence>
<keyword evidence="3 4" id="KW-0687">Ribonucleoprotein</keyword>
<reference evidence="6" key="1">
    <citation type="submission" date="2017-09" db="EMBL/GenBank/DDBJ databases">
        <title>Depth-based differentiation of microbial function through sediment-hosted aquifers and enrichment of novel symbionts in the deep terrestrial subsurface.</title>
        <authorList>
            <person name="Probst A.J."/>
            <person name="Ladd B."/>
            <person name="Jarett J.K."/>
            <person name="Geller-Mcgrath D.E."/>
            <person name="Sieber C.M.K."/>
            <person name="Emerson J.B."/>
            <person name="Anantharaman K."/>
            <person name="Thomas B.C."/>
            <person name="Malmstrom R."/>
            <person name="Stieglmeier M."/>
            <person name="Klingl A."/>
            <person name="Woyke T."/>
            <person name="Ryan C.M."/>
            <person name="Banfield J.F."/>
        </authorList>
    </citation>
    <scope>NUCLEOTIDE SEQUENCE [LARGE SCALE GENOMIC DNA]</scope>
</reference>
<comment type="subunit">
    <text evidence="4">Part of the 30S ribosomal subunit. Interacts with proteins S7 and S18. Binds to IF-3.</text>
</comment>
<dbReference type="HAMAP" id="MF_01310">
    <property type="entry name" value="Ribosomal_uS11"/>
    <property type="match status" value="1"/>
</dbReference>
<dbReference type="PANTHER" id="PTHR11759">
    <property type="entry name" value="40S RIBOSOMAL PROTEIN S14/30S RIBOSOMAL PROTEIN S11"/>
    <property type="match status" value="1"/>
</dbReference>
<dbReference type="EMBL" id="PFAY01000023">
    <property type="protein sequence ID" value="PIT92973.1"/>
    <property type="molecule type" value="Genomic_DNA"/>
</dbReference>
<evidence type="ECO:0000256" key="3">
    <source>
        <dbReference type="ARBA" id="ARBA00023274"/>
    </source>
</evidence>
<dbReference type="SUPFAM" id="SSF53137">
    <property type="entry name" value="Translational machinery components"/>
    <property type="match status" value="1"/>
</dbReference>
<dbReference type="GO" id="GO:1990904">
    <property type="term" value="C:ribonucleoprotein complex"/>
    <property type="evidence" value="ECO:0007669"/>
    <property type="project" value="UniProtKB-KW"/>
</dbReference>
<keyword evidence="4" id="KW-0699">rRNA-binding</keyword>
<dbReference type="GO" id="GO:0003735">
    <property type="term" value="F:structural constituent of ribosome"/>
    <property type="evidence" value="ECO:0007669"/>
    <property type="project" value="InterPro"/>
</dbReference>
<accession>A0A2M6WJM6</accession>
<dbReference type="GO" id="GO:0019843">
    <property type="term" value="F:rRNA binding"/>
    <property type="evidence" value="ECO:0007669"/>
    <property type="project" value="UniProtKB-UniRule"/>
</dbReference>
<gene>
    <name evidence="4" type="primary">rpsK</name>
    <name evidence="5" type="ORF">COU06_02490</name>
</gene>
<evidence type="ECO:0000313" key="5">
    <source>
        <dbReference type="EMBL" id="PIT92973.1"/>
    </source>
</evidence>
<evidence type="ECO:0000256" key="1">
    <source>
        <dbReference type="ARBA" id="ARBA00006194"/>
    </source>
</evidence>
<dbReference type="InterPro" id="IPR036967">
    <property type="entry name" value="Ribosomal_uS11_sf"/>
</dbReference>
<proteinExistence type="inferred from homology"/>
<dbReference type="PIRSF" id="PIRSF002131">
    <property type="entry name" value="Ribosomal_S11"/>
    <property type="match status" value="1"/>
</dbReference>
<dbReference type="Pfam" id="PF00411">
    <property type="entry name" value="Ribosomal_S11"/>
    <property type="match status" value="1"/>
</dbReference>
<dbReference type="Proteomes" id="UP000229112">
    <property type="component" value="Unassembled WGS sequence"/>
</dbReference>
<evidence type="ECO:0000313" key="6">
    <source>
        <dbReference type="Proteomes" id="UP000229112"/>
    </source>
</evidence>
<keyword evidence="2 4" id="KW-0689">Ribosomal protein</keyword>
<evidence type="ECO:0000256" key="2">
    <source>
        <dbReference type="ARBA" id="ARBA00022980"/>
    </source>
</evidence>
<organism evidence="5 6">
    <name type="scientific">Candidatus Harrisonbacteria bacterium CG10_big_fil_rev_8_21_14_0_10_38_8</name>
    <dbReference type="NCBI Taxonomy" id="1974582"/>
    <lineage>
        <taxon>Bacteria</taxon>
        <taxon>Candidatus Harrisoniibacteriota</taxon>
    </lineage>
</organism>